<keyword evidence="6" id="KW-1185">Reference proteome</keyword>
<evidence type="ECO:0000259" key="4">
    <source>
        <dbReference type="Pfam" id="PF13439"/>
    </source>
</evidence>
<dbReference type="PANTHER" id="PTHR45947">
    <property type="entry name" value="SULFOQUINOVOSYL TRANSFERASE SQD2"/>
    <property type="match status" value="1"/>
</dbReference>
<dbReference type="GO" id="GO:0016757">
    <property type="term" value="F:glycosyltransferase activity"/>
    <property type="evidence" value="ECO:0007669"/>
    <property type="project" value="UniProtKB-KW"/>
</dbReference>
<dbReference type="InterPro" id="IPR050194">
    <property type="entry name" value="Glycosyltransferase_grp1"/>
</dbReference>
<dbReference type="EC" id="2.4.-.-" evidence="5"/>
<dbReference type="GO" id="GO:1901137">
    <property type="term" value="P:carbohydrate derivative biosynthetic process"/>
    <property type="evidence" value="ECO:0007669"/>
    <property type="project" value="UniProtKB-ARBA"/>
</dbReference>
<dbReference type="InterPro" id="IPR028098">
    <property type="entry name" value="Glyco_trans_4-like_N"/>
</dbReference>
<dbReference type="OrthoDB" id="9802525at2"/>
<gene>
    <name evidence="5" type="ORF">MPLG2_2720</name>
</gene>
<dbReference type="Pfam" id="PF13692">
    <property type="entry name" value="Glyco_trans_1_4"/>
    <property type="match status" value="1"/>
</dbReference>
<reference evidence="5 6" key="1">
    <citation type="submission" date="2018-02" db="EMBL/GenBank/DDBJ databases">
        <authorList>
            <person name="Cohen D.B."/>
            <person name="Kent A.D."/>
        </authorList>
    </citation>
    <scope>NUCLEOTIDE SEQUENCE [LARGE SCALE GENOMIC DNA]</scope>
    <source>
        <strain evidence="5">1</strain>
    </source>
</reference>
<feature type="domain" description="Glycosyltransferase subfamily 4-like N-terminal" evidence="4">
    <location>
        <begin position="63"/>
        <end position="250"/>
    </location>
</feature>
<sequence length="466" mass="50844">MADLDPATADDPHSFEHPHAAEVDVTADERVERPLTIAQFTDNYGPAHSGLLYAVQFLESQVLAAGHRVLLVAPEADGPNPLADNPHRREIRMPSVRIPGAGIRLSLGKDLEFRLAQLVADPPDIVHVHGLGTVGLLGVWVAQRANRPLVVTWHTDLEAYAEHYWHLGPFLYGAYQLIALRAEPKPWKALAKMRPKRPRRGGAQLQLLQAAADMLTSADVVTTPSDKTGTRVLELAPKAKVRVVPNGLDPLPERLAIPKAKGPRLLYVGRVSPEKGLDLLLDAFELVQDFEPDAELMIIGDWKDSPPGLRRRLQKAARRGGTKLVGRVPRDDLAGYYAGSDVFVFPSMTDTQALVLHEAALCGLPLVIVDPELNLVVDPGVNAVVARPNVVSLSQAIMAMLRLLKDPAVAAEGATRSRELAGQWTIERQATEMMSIYEDLIAGRPVPVSENLKPDLGRPRLGGRLH</sequence>
<protein>
    <submittedName>
        <fullName evidence="5">Glycosyltransferase, group 1 family protein</fullName>
        <ecNumber evidence="5">2.4.-.-</ecNumber>
    </submittedName>
</protein>
<dbReference type="PANTHER" id="PTHR45947:SF3">
    <property type="entry name" value="SULFOQUINOVOSYL TRANSFERASE SQD2"/>
    <property type="match status" value="1"/>
</dbReference>
<dbReference type="Proteomes" id="UP000238164">
    <property type="component" value="Chromosome 1"/>
</dbReference>
<evidence type="ECO:0000313" key="6">
    <source>
        <dbReference type="Proteomes" id="UP000238164"/>
    </source>
</evidence>
<accession>A0A2N9JI53</accession>
<evidence type="ECO:0000256" key="3">
    <source>
        <dbReference type="SAM" id="MobiDB-lite"/>
    </source>
</evidence>
<dbReference type="SUPFAM" id="SSF53756">
    <property type="entry name" value="UDP-Glycosyltransferase/glycogen phosphorylase"/>
    <property type="match status" value="1"/>
</dbReference>
<dbReference type="Gene3D" id="3.40.50.2000">
    <property type="entry name" value="Glycogen Phosphorylase B"/>
    <property type="match status" value="2"/>
</dbReference>
<evidence type="ECO:0000256" key="2">
    <source>
        <dbReference type="ARBA" id="ARBA00022679"/>
    </source>
</evidence>
<organism evidence="5 6">
    <name type="scientific">Micropruina glycogenica</name>
    <dbReference type="NCBI Taxonomy" id="75385"/>
    <lineage>
        <taxon>Bacteria</taxon>
        <taxon>Bacillati</taxon>
        <taxon>Actinomycetota</taxon>
        <taxon>Actinomycetes</taxon>
        <taxon>Propionibacteriales</taxon>
        <taxon>Nocardioidaceae</taxon>
        <taxon>Micropruina</taxon>
    </lineage>
</organism>
<evidence type="ECO:0000313" key="5">
    <source>
        <dbReference type="EMBL" id="SPD87750.1"/>
    </source>
</evidence>
<evidence type="ECO:0000256" key="1">
    <source>
        <dbReference type="ARBA" id="ARBA00022676"/>
    </source>
</evidence>
<feature type="region of interest" description="Disordered" evidence="3">
    <location>
        <begin position="1"/>
        <end position="21"/>
    </location>
</feature>
<keyword evidence="2 5" id="KW-0808">Transferase</keyword>
<dbReference type="RefSeq" id="WP_105186421.1">
    <property type="nucleotide sequence ID" value="NZ_BAAAGO010000031.1"/>
</dbReference>
<dbReference type="AlphaFoldDB" id="A0A2N9JI53"/>
<dbReference type="KEGG" id="mgg:MPLG2_2720"/>
<feature type="compositionally biased region" description="Basic and acidic residues" evidence="3">
    <location>
        <begin position="10"/>
        <end position="21"/>
    </location>
</feature>
<proteinExistence type="predicted"/>
<dbReference type="EMBL" id="LT985188">
    <property type="protein sequence ID" value="SPD87750.1"/>
    <property type="molecule type" value="Genomic_DNA"/>
</dbReference>
<name>A0A2N9JI53_9ACTN</name>
<dbReference type="Pfam" id="PF13439">
    <property type="entry name" value="Glyco_transf_4"/>
    <property type="match status" value="1"/>
</dbReference>
<keyword evidence="1 5" id="KW-0328">Glycosyltransferase</keyword>